<dbReference type="PANTHER" id="PTHR46131:SF1">
    <property type="entry name" value="SD08549P"/>
    <property type="match status" value="1"/>
</dbReference>
<keyword evidence="3 11" id="KW-0813">Transport</keyword>
<evidence type="ECO:0000256" key="11">
    <source>
        <dbReference type="RuleBase" id="RU000488"/>
    </source>
</evidence>
<proteinExistence type="inferred from homology"/>
<feature type="region of interest" description="Disordered" evidence="12">
    <location>
        <begin position="1"/>
        <end position="20"/>
    </location>
</feature>
<gene>
    <name evidence="13" type="ORF">SK128_027924</name>
</gene>
<dbReference type="Pfam" id="PF00153">
    <property type="entry name" value="Mito_carr"/>
    <property type="match status" value="3"/>
</dbReference>
<evidence type="ECO:0000313" key="13">
    <source>
        <dbReference type="EMBL" id="KAK7049461.1"/>
    </source>
</evidence>
<dbReference type="Proteomes" id="UP001381693">
    <property type="component" value="Unassembled WGS sequence"/>
</dbReference>
<keyword evidence="14" id="KW-1185">Reference proteome</keyword>
<evidence type="ECO:0000256" key="6">
    <source>
        <dbReference type="ARBA" id="ARBA00022792"/>
    </source>
</evidence>
<evidence type="ECO:0000256" key="5">
    <source>
        <dbReference type="ARBA" id="ARBA00022737"/>
    </source>
</evidence>
<accession>A0AAN8WF99</accession>
<dbReference type="SUPFAM" id="SSF103506">
    <property type="entry name" value="Mitochondrial carrier"/>
    <property type="match status" value="1"/>
</dbReference>
<keyword evidence="6" id="KW-0999">Mitochondrion inner membrane</keyword>
<sequence length="340" mass="37896">MNVVKQNHSNSGNLPPSIGAVIPKSNVTSTSVSMPEQRGPSMSALTQPLQPLSLPSTLKSPVPAPVNDDAREFVCGWGAAFINITVTFPMNKLMFRQMLHGISTSQAVKQLKREGLKNLYRGILPPLCQKTVSTSIMFGMFDQYSRLLKYYHPQISDGTTMAIAATLAGCTEAILCPFERIQTVLQDTKFHGKYKNSLHVARELRKYGIAEYYRGMMSILVRNGPSNVLFFGLRKEIKDRLPAPGDAWWGHILMDFVSGAFLGAFISTVMYPVNVIKAHQQTQVGGPFLTMRETFRDVYHARGSSLRRLFSGAHVNYSRALVSWGIINASYEMLHKLLYS</sequence>
<dbReference type="GO" id="GO:0051724">
    <property type="term" value="F:NAD transmembrane transporter activity"/>
    <property type="evidence" value="ECO:0007669"/>
    <property type="project" value="TreeGrafter"/>
</dbReference>
<name>A0AAN8WF99_HALRR</name>
<evidence type="ECO:0000313" key="14">
    <source>
        <dbReference type="Proteomes" id="UP001381693"/>
    </source>
</evidence>
<dbReference type="PANTHER" id="PTHR46131">
    <property type="entry name" value="SD08549P"/>
    <property type="match status" value="1"/>
</dbReference>
<keyword evidence="9 10" id="KW-0472">Membrane</keyword>
<keyword evidence="4 10" id="KW-0812">Transmembrane</keyword>
<dbReference type="EMBL" id="JAXCGZ010021534">
    <property type="protein sequence ID" value="KAK7049461.1"/>
    <property type="molecule type" value="Genomic_DNA"/>
</dbReference>
<comment type="similarity">
    <text evidence="2 11">Belongs to the mitochondrial carrier (TC 2.A.29) family.</text>
</comment>
<feature type="region of interest" description="Disordered" evidence="12">
    <location>
        <begin position="27"/>
        <end position="47"/>
    </location>
</feature>
<dbReference type="GO" id="GO:0005743">
    <property type="term" value="C:mitochondrial inner membrane"/>
    <property type="evidence" value="ECO:0007669"/>
    <property type="project" value="UniProtKB-SubCell"/>
</dbReference>
<evidence type="ECO:0008006" key="15">
    <source>
        <dbReference type="Google" id="ProtNLM"/>
    </source>
</evidence>
<organism evidence="13 14">
    <name type="scientific">Halocaridina rubra</name>
    <name type="common">Hawaiian red shrimp</name>
    <dbReference type="NCBI Taxonomy" id="373956"/>
    <lineage>
        <taxon>Eukaryota</taxon>
        <taxon>Metazoa</taxon>
        <taxon>Ecdysozoa</taxon>
        <taxon>Arthropoda</taxon>
        <taxon>Crustacea</taxon>
        <taxon>Multicrustacea</taxon>
        <taxon>Malacostraca</taxon>
        <taxon>Eumalacostraca</taxon>
        <taxon>Eucarida</taxon>
        <taxon>Decapoda</taxon>
        <taxon>Pleocyemata</taxon>
        <taxon>Caridea</taxon>
        <taxon>Atyoidea</taxon>
        <taxon>Atyidae</taxon>
        <taxon>Halocaridina</taxon>
    </lineage>
</organism>
<evidence type="ECO:0000256" key="3">
    <source>
        <dbReference type="ARBA" id="ARBA00022448"/>
    </source>
</evidence>
<dbReference type="Gene3D" id="1.50.40.10">
    <property type="entry name" value="Mitochondrial carrier domain"/>
    <property type="match status" value="1"/>
</dbReference>
<dbReference type="PROSITE" id="PS50920">
    <property type="entry name" value="SOLCAR"/>
    <property type="match status" value="2"/>
</dbReference>
<keyword evidence="5" id="KW-0677">Repeat</keyword>
<evidence type="ECO:0000256" key="2">
    <source>
        <dbReference type="ARBA" id="ARBA00006375"/>
    </source>
</evidence>
<protein>
    <recommendedName>
        <fullName evidence="15">Solute carrier family 25 member 51</fullName>
    </recommendedName>
</protein>
<evidence type="ECO:0000256" key="10">
    <source>
        <dbReference type="PROSITE-ProRule" id="PRU00282"/>
    </source>
</evidence>
<evidence type="ECO:0000256" key="1">
    <source>
        <dbReference type="ARBA" id="ARBA00004448"/>
    </source>
</evidence>
<evidence type="ECO:0000256" key="8">
    <source>
        <dbReference type="ARBA" id="ARBA00023128"/>
    </source>
</evidence>
<evidence type="ECO:0000256" key="7">
    <source>
        <dbReference type="ARBA" id="ARBA00022989"/>
    </source>
</evidence>
<feature type="repeat" description="Solcar" evidence="10">
    <location>
        <begin position="67"/>
        <end position="147"/>
    </location>
</feature>
<comment type="caution">
    <text evidence="13">The sequence shown here is derived from an EMBL/GenBank/DDBJ whole genome shotgun (WGS) entry which is preliminary data.</text>
</comment>
<dbReference type="InterPro" id="IPR018108">
    <property type="entry name" value="MCP_transmembrane"/>
</dbReference>
<dbReference type="InterPro" id="IPR052465">
    <property type="entry name" value="Mito_NAD+_Carrier"/>
</dbReference>
<evidence type="ECO:0000256" key="4">
    <source>
        <dbReference type="ARBA" id="ARBA00022692"/>
    </source>
</evidence>
<comment type="subcellular location">
    <subcellularLocation>
        <location evidence="1">Mitochondrion inner membrane</location>
        <topology evidence="1">Multi-pass membrane protein</topology>
    </subcellularLocation>
</comment>
<feature type="repeat" description="Solcar" evidence="10">
    <location>
        <begin position="156"/>
        <end position="240"/>
    </location>
</feature>
<evidence type="ECO:0000256" key="12">
    <source>
        <dbReference type="SAM" id="MobiDB-lite"/>
    </source>
</evidence>
<evidence type="ECO:0000256" key="9">
    <source>
        <dbReference type="ARBA" id="ARBA00023136"/>
    </source>
</evidence>
<dbReference type="AlphaFoldDB" id="A0AAN8WF99"/>
<reference evidence="13 14" key="1">
    <citation type="submission" date="2023-11" db="EMBL/GenBank/DDBJ databases">
        <title>Halocaridina rubra genome assembly.</title>
        <authorList>
            <person name="Smith C."/>
        </authorList>
    </citation>
    <scope>NUCLEOTIDE SEQUENCE [LARGE SCALE GENOMIC DNA]</scope>
    <source>
        <strain evidence="13">EP-1</strain>
        <tissue evidence="13">Whole</tissue>
    </source>
</reference>
<dbReference type="InterPro" id="IPR023395">
    <property type="entry name" value="MCP_dom_sf"/>
</dbReference>
<keyword evidence="8" id="KW-0496">Mitochondrion</keyword>
<feature type="compositionally biased region" description="Polar residues" evidence="12">
    <location>
        <begin position="1"/>
        <end position="14"/>
    </location>
</feature>
<keyword evidence="7" id="KW-1133">Transmembrane helix</keyword>